<comment type="caution">
    <text evidence="1">The sequence shown here is derived from an EMBL/GenBank/DDBJ whole genome shotgun (WGS) entry which is preliminary data.</text>
</comment>
<evidence type="ECO:0000313" key="2">
    <source>
        <dbReference type="Proteomes" id="UP001246858"/>
    </source>
</evidence>
<reference evidence="1" key="1">
    <citation type="submission" date="2023-07" db="EMBL/GenBank/DDBJ databases">
        <title>Sorghum-associated microbial communities from plants grown in Nebraska, USA.</title>
        <authorList>
            <person name="Schachtman D."/>
        </authorList>
    </citation>
    <scope>NUCLEOTIDE SEQUENCE</scope>
    <source>
        <strain evidence="1">2697</strain>
    </source>
</reference>
<gene>
    <name evidence="1" type="ORF">J2X78_001855</name>
</gene>
<sequence length="358" mass="41110">MEHVKQKKYTYFIGTDISRNKLDHAVMKGKVLLFHRETGNDKESISDFISELKKLPGFTLTRAVFCMEQTGIYTNHLIYGLQRLKTNLVVEAPLQIRNSLGNIRSKNDKIDAIRIAEYAYKSREHLRLYIPRRLVIQQLADLTSIRTRLVNLRLILTIPLQEQISFVKKGIAKEGHRLCQRSSEALKDDLIEVEQTISDIMAADERLKQLMKLITSVKGVGPVTATHIIICTNEFRDINNPKKFACYAGVAPFVKESGNNRGRPRVSKVANKKMKSLLHTCAIQAIRLIPELKAYFLRKTVVEGKHKMSVYNALRYKMILRIFACVNQNRCYEQTHIRESSISQATQFDEQVFNGEIS</sequence>
<dbReference type="Proteomes" id="UP001246858">
    <property type="component" value="Unassembled WGS sequence"/>
</dbReference>
<protein>
    <submittedName>
        <fullName evidence="1">Transposase</fullName>
    </submittedName>
</protein>
<accession>A0ACC6KW41</accession>
<name>A0ACC6KW41_9SPHI</name>
<evidence type="ECO:0000313" key="1">
    <source>
        <dbReference type="EMBL" id="MDR6783303.1"/>
    </source>
</evidence>
<organism evidence="1 2">
    <name type="scientific">Pedobacter africanus</name>
    <dbReference type="NCBI Taxonomy" id="151894"/>
    <lineage>
        <taxon>Bacteria</taxon>
        <taxon>Pseudomonadati</taxon>
        <taxon>Bacteroidota</taxon>
        <taxon>Sphingobacteriia</taxon>
        <taxon>Sphingobacteriales</taxon>
        <taxon>Sphingobacteriaceae</taxon>
        <taxon>Pedobacter</taxon>
    </lineage>
</organism>
<proteinExistence type="predicted"/>
<dbReference type="EMBL" id="JAVDTF010000001">
    <property type="protein sequence ID" value="MDR6783303.1"/>
    <property type="molecule type" value="Genomic_DNA"/>
</dbReference>
<keyword evidence="2" id="KW-1185">Reference proteome</keyword>